<keyword evidence="1" id="KW-0245">EGF-like domain</keyword>
<dbReference type="PROSITE" id="PS50068">
    <property type="entry name" value="LDLRA_2"/>
    <property type="match status" value="1"/>
</dbReference>
<dbReference type="InterPro" id="IPR038877">
    <property type="entry name" value="THSD1"/>
</dbReference>
<proteinExistence type="predicted"/>
<dbReference type="Gene3D" id="4.10.400.10">
    <property type="entry name" value="Low-density Lipoprotein Receptor"/>
    <property type="match status" value="1"/>
</dbReference>
<evidence type="ECO:0000256" key="2">
    <source>
        <dbReference type="ARBA" id="ARBA00023157"/>
    </source>
</evidence>
<dbReference type="Pfam" id="PF00057">
    <property type="entry name" value="Ldl_recept_a"/>
    <property type="match status" value="1"/>
</dbReference>
<dbReference type="InterPro" id="IPR023415">
    <property type="entry name" value="LDLR_class-A_CS"/>
</dbReference>
<keyword evidence="6" id="KW-1185">Reference proteome</keyword>
<evidence type="ECO:0000256" key="1">
    <source>
        <dbReference type="ARBA" id="ARBA00022536"/>
    </source>
</evidence>
<feature type="signal peptide" evidence="4">
    <location>
        <begin position="1"/>
        <end position="22"/>
    </location>
</feature>
<dbReference type="PROSITE" id="PS01209">
    <property type="entry name" value="LDLRA_1"/>
    <property type="match status" value="1"/>
</dbReference>
<dbReference type="EnsemblMetazoa" id="G14323.1">
    <property type="protein sequence ID" value="G14323.1:cds"/>
    <property type="gene ID" value="G14323"/>
</dbReference>
<evidence type="ECO:0008006" key="7">
    <source>
        <dbReference type="Google" id="ProtNLM"/>
    </source>
</evidence>
<keyword evidence="2 3" id="KW-1015">Disulfide bond</keyword>
<dbReference type="SMART" id="SM00209">
    <property type="entry name" value="TSP1"/>
    <property type="match status" value="2"/>
</dbReference>
<dbReference type="PROSITE" id="PS51257">
    <property type="entry name" value="PROKAR_LIPOPROTEIN"/>
    <property type="match status" value="1"/>
</dbReference>
<evidence type="ECO:0000313" key="5">
    <source>
        <dbReference type="EnsemblMetazoa" id="G14323.1:cds"/>
    </source>
</evidence>
<sequence>MAHRCLTLFTVIVISCIYEAGGVVEVQKLPGWSPWSGWTSCSVTCGYGDSFRQAHWLDKDGQRVNETAREHMGCYIPKSCPVNGNWTVWSGWYWCSSVCGPGRQERYRYCVNPKPANGGLPCSGLANESRACEVQPCPTIPPSFRLSDCADEDFMCDSGLQCVPAAQRCDRTLHCHDGSDEVKCRYVRNQASAFKGLVAEVGYGYEAAEVAHVDSVRIRRLKETLSQELGSTVSYLTISLHLTET</sequence>
<dbReference type="AlphaFoldDB" id="A0A8W8IJJ3"/>
<evidence type="ECO:0000256" key="3">
    <source>
        <dbReference type="PROSITE-ProRule" id="PRU00124"/>
    </source>
</evidence>
<evidence type="ECO:0000256" key="4">
    <source>
        <dbReference type="SAM" id="SignalP"/>
    </source>
</evidence>
<dbReference type="SMART" id="SM00192">
    <property type="entry name" value="LDLa"/>
    <property type="match status" value="1"/>
</dbReference>
<dbReference type="FunFam" id="2.20.100.10:FF:000002">
    <property type="entry name" value="Unc-5 netrin receptor C"/>
    <property type="match status" value="1"/>
</dbReference>
<dbReference type="SUPFAM" id="SSF57424">
    <property type="entry name" value="LDL receptor-like module"/>
    <property type="match status" value="1"/>
</dbReference>
<dbReference type="Proteomes" id="UP000005408">
    <property type="component" value="Unassembled WGS sequence"/>
</dbReference>
<protein>
    <recommendedName>
        <fullName evidence="7">SCO-spondin</fullName>
    </recommendedName>
</protein>
<dbReference type="InterPro" id="IPR036383">
    <property type="entry name" value="TSP1_rpt_sf"/>
</dbReference>
<reference evidence="5" key="1">
    <citation type="submission" date="2022-08" db="UniProtKB">
        <authorList>
            <consortium name="EnsemblMetazoa"/>
        </authorList>
    </citation>
    <scope>IDENTIFICATION</scope>
    <source>
        <strain evidence="5">05x7-T-G4-1.051#20</strain>
    </source>
</reference>
<dbReference type="CDD" id="cd00112">
    <property type="entry name" value="LDLa"/>
    <property type="match status" value="1"/>
</dbReference>
<dbReference type="InterPro" id="IPR002172">
    <property type="entry name" value="LDrepeatLR_classA_rpt"/>
</dbReference>
<keyword evidence="4" id="KW-0732">Signal</keyword>
<dbReference type="InterPro" id="IPR000884">
    <property type="entry name" value="TSP1_rpt"/>
</dbReference>
<dbReference type="PRINTS" id="PR01705">
    <property type="entry name" value="TSP1REPEAT"/>
</dbReference>
<accession>A0A8W8IJJ3</accession>
<dbReference type="PANTHER" id="PTHR16311">
    <property type="entry name" value="THROMBOSPONDIN TYPE I DOMAIN-CONTAINING 1"/>
    <property type="match status" value="1"/>
</dbReference>
<dbReference type="Gene3D" id="2.20.100.10">
    <property type="entry name" value="Thrombospondin type-1 (TSP1) repeat"/>
    <property type="match status" value="2"/>
</dbReference>
<dbReference type="PANTHER" id="PTHR16311:SF3">
    <property type="entry name" value="THROMBOSPONDIN TYPE-1 DOMAIN-CONTAINING PROTEIN 1"/>
    <property type="match status" value="1"/>
</dbReference>
<feature type="disulfide bond" evidence="3">
    <location>
        <begin position="169"/>
        <end position="184"/>
    </location>
</feature>
<feature type="chain" id="PRO_5036502936" description="SCO-spondin" evidence="4">
    <location>
        <begin position="23"/>
        <end position="245"/>
    </location>
</feature>
<dbReference type="SUPFAM" id="SSF82895">
    <property type="entry name" value="TSP-1 type 1 repeat"/>
    <property type="match status" value="2"/>
</dbReference>
<dbReference type="Pfam" id="PF00090">
    <property type="entry name" value="TSP_1"/>
    <property type="match status" value="2"/>
</dbReference>
<dbReference type="PROSITE" id="PS50092">
    <property type="entry name" value="TSP1"/>
    <property type="match status" value="2"/>
</dbReference>
<name>A0A8W8IJJ3_MAGGI</name>
<organism evidence="5 6">
    <name type="scientific">Magallana gigas</name>
    <name type="common">Pacific oyster</name>
    <name type="synonym">Crassostrea gigas</name>
    <dbReference type="NCBI Taxonomy" id="29159"/>
    <lineage>
        <taxon>Eukaryota</taxon>
        <taxon>Metazoa</taxon>
        <taxon>Spiralia</taxon>
        <taxon>Lophotrochozoa</taxon>
        <taxon>Mollusca</taxon>
        <taxon>Bivalvia</taxon>
        <taxon>Autobranchia</taxon>
        <taxon>Pteriomorphia</taxon>
        <taxon>Ostreida</taxon>
        <taxon>Ostreoidea</taxon>
        <taxon>Ostreidae</taxon>
        <taxon>Magallana</taxon>
    </lineage>
</organism>
<evidence type="ECO:0000313" key="6">
    <source>
        <dbReference type="Proteomes" id="UP000005408"/>
    </source>
</evidence>
<dbReference type="InterPro" id="IPR036055">
    <property type="entry name" value="LDL_receptor-like_sf"/>
</dbReference>
<dbReference type="GO" id="GO:0071944">
    <property type="term" value="C:cell periphery"/>
    <property type="evidence" value="ECO:0007669"/>
    <property type="project" value="TreeGrafter"/>
</dbReference>
<comment type="caution">
    <text evidence="3">Lacks conserved residue(s) required for the propagation of feature annotation.</text>
</comment>